<protein>
    <recommendedName>
        <fullName evidence="4">Retrovirus-related pol polyprotein from transposon tnt 1-94</fullName>
    </recommendedName>
</protein>
<dbReference type="PANTHER" id="PTHR35317:SF8">
    <property type="entry name" value="CCHC-TYPE DOMAIN-CONTAINING PROTEIN"/>
    <property type="match status" value="1"/>
</dbReference>
<reference evidence="2 3" key="1">
    <citation type="submission" date="2020-06" db="EMBL/GenBank/DDBJ databases">
        <title>Transcriptomic and genomic resources for Thalictrum thalictroides and T. hernandezii: Facilitating candidate gene discovery in an emerging model plant lineage.</title>
        <authorList>
            <person name="Arias T."/>
            <person name="Riano-Pachon D.M."/>
            <person name="Di Stilio V.S."/>
        </authorList>
    </citation>
    <scope>NUCLEOTIDE SEQUENCE [LARGE SCALE GENOMIC DNA]</scope>
    <source>
        <strain evidence="3">cv. WT478/WT964</strain>
        <tissue evidence="2">Leaves</tissue>
    </source>
</reference>
<sequence length="219" mass="24755">MASKAVSNELSKTERLNGTNFSTWKRRIRHILFQDKIEYVLDVPMPTEPPVNAGAAARRTYERFLDDDKTAKSTMLTFMDPDLEIIYEGQPTAREMFEAVTQAYGGQSETYIQLLIEKFNTSRMKDSESVIDHCSRMTVIAKELASAGHPIPDKMQVSTVLHSLPLSWDPVVVSINMSGREVTMNNLPMLLGIEAQRREKRNETSQLQKGESSQVNVTD</sequence>
<gene>
    <name evidence="2" type="ORF">FRX31_005062</name>
</gene>
<evidence type="ECO:0008006" key="4">
    <source>
        <dbReference type="Google" id="ProtNLM"/>
    </source>
</evidence>
<name>A0A7J6X6G3_THATH</name>
<keyword evidence="3" id="KW-1185">Reference proteome</keyword>
<evidence type="ECO:0000313" key="2">
    <source>
        <dbReference type="EMBL" id="KAF5205351.1"/>
    </source>
</evidence>
<dbReference type="AlphaFoldDB" id="A0A7J6X6G3"/>
<evidence type="ECO:0000256" key="1">
    <source>
        <dbReference type="SAM" id="MobiDB-lite"/>
    </source>
</evidence>
<dbReference type="PANTHER" id="PTHR35317">
    <property type="entry name" value="OS04G0629600 PROTEIN"/>
    <property type="match status" value="1"/>
</dbReference>
<dbReference type="EMBL" id="JABWDY010004181">
    <property type="protein sequence ID" value="KAF5205351.1"/>
    <property type="molecule type" value="Genomic_DNA"/>
</dbReference>
<proteinExistence type="predicted"/>
<organism evidence="2 3">
    <name type="scientific">Thalictrum thalictroides</name>
    <name type="common">Rue-anemone</name>
    <name type="synonym">Anemone thalictroides</name>
    <dbReference type="NCBI Taxonomy" id="46969"/>
    <lineage>
        <taxon>Eukaryota</taxon>
        <taxon>Viridiplantae</taxon>
        <taxon>Streptophyta</taxon>
        <taxon>Embryophyta</taxon>
        <taxon>Tracheophyta</taxon>
        <taxon>Spermatophyta</taxon>
        <taxon>Magnoliopsida</taxon>
        <taxon>Ranunculales</taxon>
        <taxon>Ranunculaceae</taxon>
        <taxon>Thalictroideae</taxon>
        <taxon>Thalictrum</taxon>
    </lineage>
</organism>
<accession>A0A7J6X6G3</accession>
<feature type="compositionally biased region" description="Polar residues" evidence="1">
    <location>
        <begin position="204"/>
        <end position="219"/>
    </location>
</feature>
<dbReference type="Proteomes" id="UP000554482">
    <property type="component" value="Unassembled WGS sequence"/>
</dbReference>
<feature type="region of interest" description="Disordered" evidence="1">
    <location>
        <begin position="198"/>
        <end position="219"/>
    </location>
</feature>
<comment type="caution">
    <text evidence="2">The sequence shown here is derived from an EMBL/GenBank/DDBJ whole genome shotgun (WGS) entry which is preliminary data.</text>
</comment>
<dbReference type="OrthoDB" id="1909174at2759"/>
<dbReference type="Pfam" id="PF14223">
    <property type="entry name" value="Retrotran_gag_2"/>
    <property type="match status" value="1"/>
</dbReference>
<evidence type="ECO:0000313" key="3">
    <source>
        <dbReference type="Proteomes" id="UP000554482"/>
    </source>
</evidence>